<dbReference type="Pfam" id="PF09917">
    <property type="entry name" value="DUF2147"/>
    <property type="match status" value="1"/>
</dbReference>
<proteinExistence type="predicted"/>
<feature type="chain" id="PRO_5017410482" evidence="1">
    <location>
        <begin position="20"/>
        <end position="147"/>
    </location>
</feature>
<dbReference type="PANTHER" id="PTHR36919">
    <property type="entry name" value="BLR1215 PROTEIN"/>
    <property type="match status" value="1"/>
</dbReference>
<dbReference type="RefSeq" id="WP_092617505.1">
    <property type="nucleotide sequence ID" value="NZ_FMYK01000003.1"/>
</dbReference>
<dbReference type="InterPro" id="IPR019223">
    <property type="entry name" value="DUF2147"/>
</dbReference>
<keyword evidence="4" id="KW-1185">Reference proteome</keyword>
<dbReference type="PANTHER" id="PTHR36919:SF3">
    <property type="entry name" value="BLL5882 PROTEIN"/>
    <property type="match status" value="1"/>
</dbReference>
<protein>
    <submittedName>
        <fullName evidence="3">Uncharacterized conserved protein, DUF2147 family</fullName>
    </submittedName>
</protein>
<accession>A0A1G6IEW1</accession>
<keyword evidence="1" id="KW-0732">Signal</keyword>
<evidence type="ECO:0000313" key="3">
    <source>
        <dbReference type="EMBL" id="SDC05014.1"/>
    </source>
</evidence>
<evidence type="ECO:0000256" key="1">
    <source>
        <dbReference type="SAM" id="SignalP"/>
    </source>
</evidence>
<dbReference type="OrthoDB" id="9814399at2"/>
<evidence type="ECO:0000259" key="2">
    <source>
        <dbReference type="Pfam" id="PF09917"/>
    </source>
</evidence>
<dbReference type="Gene3D" id="2.40.128.520">
    <property type="match status" value="1"/>
</dbReference>
<name>A0A1G6IEW1_9GAMM</name>
<feature type="signal peptide" evidence="1">
    <location>
        <begin position="1"/>
        <end position="19"/>
    </location>
</feature>
<evidence type="ECO:0000313" key="4">
    <source>
        <dbReference type="Proteomes" id="UP000242317"/>
    </source>
</evidence>
<gene>
    <name evidence="3" type="ORF">SAMN05421749_10318</name>
</gene>
<dbReference type="EMBL" id="FMYK01000003">
    <property type="protein sequence ID" value="SDC05014.1"/>
    <property type="molecule type" value="Genomic_DNA"/>
</dbReference>
<reference evidence="4" key="1">
    <citation type="submission" date="2016-09" db="EMBL/GenBank/DDBJ databases">
        <authorList>
            <person name="Varghese N."/>
            <person name="Submissions S."/>
        </authorList>
    </citation>
    <scope>NUCLEOTIDE SEQUENCE [LARGE SCALE GENOMIC DNA]</scope>
    <source>
        <strain evidence="4">ANC 3699</strain>
    </source>
</reference>
<dbReference type="Proteomes" id="UP000242317">
    <property type="component" value="Unassembled WGS sequence"/>
</dbReference>
<sequence length="147" mass="15800">MKRIVCALTVAVLPLSAFAADALNGTVWKTVDDKTKQPKALVKFTENSDGSLSGTIQKVIDPQAKTKTVCDICEGRYKNKSLVGAKIVTGLKKVSDGQYANGSIIDPESGKTYKFKANLSKDGKVLSGRGFIGVSALGRDQTWYRVN</sequence>
<dbReference type="AlphaFoldDB" id="A0A1G6IEW1"/>
<organism evidence="3 4">
    <name type="scientific">Acinetobacter marinus</name>
    <dbReference type="NCBI Taxonomy" id="281375"/>
    <lineage>
        <taxon>Bacteria</taxon>
        <taxon>Pseudomonadati</taxon>
        <taxon>Pseudomonadota</taxon>
        <taxon>Gammaproteobacteria</taxon>
        <taxon>Moraxellales</taxon>
        <taxon>Moraxellaceae</taxon>
        <taxon>Acinetobacter</taxon>
    </lineage>
</organism>
<feature type="domain" description="DUF2147" evidence="2">
    <location>
        <begin position="27"/>
        <end position="145"/>
    </location>
</feature>